<dbReference type="GO" id="GO:0016791">
    <property type="term" value="F:phosphatase activity"/>
    <property type="evidence" value="ECO:0007669"/>
    <property type="project" value="TreeGrafter"/>
</dbReference>
<dbReference type="Gene3D" id="3.40.50.1240">
    <property type="entry name" value="Phosphoglycerate mutase-like"/>
    <property type="match status" value="1"/>
</dbReference>
<evidence type="ECO:0000313" key="1">
    <source>
        <dbReference type="EMBL" id="BBD78216.1"/>
    </source>
</evidence>
<reference evidence="1 2" key="1">
    <citation type="submission" date="2018-04" db="EMBL/GenBank/DDBJ databases">
        <title>Complete genome sequence of Hydrogenophilus thermoluteolus TH-1.</title>
        <authorList>
            <person name="Arai H."/>
        </authorList>
    </citation>
    <scope>NUCLEOTIDE SEQUENCE [LARGE SCALE GENOMIC DNA]</scope>
    <source>
        <strain evidence="1 2">TH-1</strain>
    </source>
</reference>
<dbReference type="Proteomes" id="UP000262004">
    <property type="component" value="Chromosome"/>
</dbReference>
<proteinExistence type="predicted"/>
<gene>
    <name evidence="1" type="ORF">HPTL_1962</name>
</gene>
<dbReference type="InterPro" id="IPR013078">
    <property type="entry name" value="His_Pase_superF_clade-1"/>
</dbReference>
<name>A0A2Z6E0A4_HYDTE</name>
<dbReference type="OrthoDB" id="5296884at2"/>
<dbReference type="SUPFAM" id="SSF53254">
    <property type="entry name" value="Phosphoglycerate mutase-like"/>
    <property type="match status" value="1"/>
</dbReference>
<dbReference type="InterPro" id="IPR050275">
    <property type="entry name" value="PGM_Phosphatase"/>
</dbReference>
<sequence length="185" mass="20688">MELYLIRHPKTAAPDGVCYGQSEWPLAEDPEAVAARLTPLLPEHFHLYSSPSERAAELARALGRPSYDDRLLEIDFGEWEGVPFATIDPELIARWAANPFGFQPPGGESAAEMAIRALEWWQETRERRLDVDAIVVVAHAGPLKAIAGHLLGLPRERWLALDFACSHATRIDVAPWGATLKWFNR</sequence>
<dbReference type="Pfam" id="PF00300">
    <property type="entry name" value="His_Phos_1"/>
    <property type="match status" value="1"/>
</dbReference>
<accession>A0A2Z6E0A4</accession>
<dbReference type="CDD" id="cd07067">
    <property type="entry name" value="HP_PGM_like"/>
    <property type="match status" value="1"/>
</dbReference>
<dbReference type="InterPro" id="IPR029033">
    <property type="entry name" value="His_PPase_superfam"/>
</dbReference>
<dbReference type="SMART" id="SM00855">
    <property type="entry name" value="PGAM"/>
    <property type="match status" value="1"/>
</dbReference>
<dbReference type="KEGG" id="htl:HPTL_1962"/>
<evidence type="ECO:0000313" key="2">
    <source>
        <dbReference type="Proteomes" id="UP000262004"/>
    </source>
</evidence>
<dbReference type="PANTHER" id="PTHR48100">
    <property type="entry name" value="BROAD-SPECIFICITY PHOSPHATASE YOR283W-RELATED"/>
    <property type="match status" value="1"/>
</dbReference>
<dbReference type="PANTHER" id="PTHR48100:SF1">
    <property type="entry name" value="HISTIDINE PHOSPHATASE FAMILY PROTEIN-RELATED"/>
    <property type="match status" value="1"/>
</dbReference>
<organism evidence="1 2">
    <name type="scientific">Hydrogenophilus thermoluteolus</name>
    <name type="common">Pseudomonas hydrogenothermophila</name>
    <dbReference type="NCBI Taxonomy" id="297"/>
    <lineage>
        <taxon>Bacteria</taxon>
        <taxon>Pseudomonadati</taxon>
        <taxon>Pseudomonadota</taxon>
        <taxon>Hydrogenophilia</taxon>
        <taxon>Hydrogenophilales</taxon>
        <taxon>Hydrogenophilaceae</taxon>
        <taxon>Hydrogenophilus</taxon>
    </lineage>
</organism>
<keyword evidence="2" id="KW-1185">Reference proteome</keyword>
<dbReference type="GO" id="GO:0005737">
    <property type="term" value="C:cytoplasm"/>
    <property type="evidence" value="ECO:0007669"/>
    <property type="project" value="TreeGrafter"/>
</dbReference>
<dbReference type="RefSeq" id="WP_119335868.1">
    <property type="nucleotide sequence ID" value="NZ_AP018558.1"/>
</dbReference>
<dbReference type="EMBL" id="AP018558">
    <property type="protein sequence ID" value="BBD78216.1"/>
    <property type="molecule type" value="Genomic_DNA"/>
</dbReference>
<dbReference type="AlphaFoldDB" id="A0A2Z6E0A4"/>
<protein>
    <submittedName>
        <fullName evidence="1">Phosphoglycerate mutase</fullName>
    </submittedName>
</protein>